<dbReference type="Pfam" id="PF00932">
    <property type="entry name" value="LTD"/>
    <property type="match status" value="1"/>
</dbReference>
<keyword evidence="1" id="KW-0732">Signal</keyword>
<evidence type="ECO:0000313" key="3">
    <source>
        <dbReference type="EMBL" id="KKS71467.1"/>
    </source>
</evidence>
<dbReference type="InterPro" id="IPR036415">
    <property type="entry name" value="Lamin_tail_dom_sf"/>
</dbReference>
<feature type="domain" description="LTD" evidence="2">
    <location>
        <begin position="635"/>
        <end position="775"/>
    </location>
</feature>
<dbReference type="EMBL" id="LCEK01000027">
    <property type="protein sequence ID" value="KKS71467.1"/>
    <property type="molecule type" value="Genomic_DNA"/>
</dbReference>
<dbReference type="Gene3D" id="2.60.40.1260">
    <property type="entry name" value="Lamin Tail domain"/>
    <property type="match status" value="1"/>
</dbReference>
<dbReference type="InterPro" id="IPR013783">
    <property type="entry name" value="Ig-like_fold"/>
</dbReference>
<dbReference type="InterPro" id="IPR001322">
    <property type="entry name" value="Lamin_tail_dom"/>
</dbReference>
<comment type="caution">
    <text evidence="3">The sequence shown here is derived from an EMBL/GenBank/DDBJ whole genome shotgun (WGS) entry which is preliminary data.</text>
</comment>
<accession>A0A0G1BDT5</accession>
<evidence type="ECO:0000313" key="4">
    <source>
        <dbReference type="Proteomes" id="UP000033867"/>
    </source>
</evidence>
<reference evidence="3 4" key="1">
    <citation type="journal article" date="2015" name="Nature">
        <title>rRNA introns, odd ribosomes, and small enigmatic genomes across a large radiation of phyla.</title>
        <authorList>
            <person name="Brown C.T."/>
            <person name="Hug L.A."/>
            <person name="Thomas B.C."/>
            <person name="Sharon I."/>
            <person name="Castelle C.J."/>
            <person name="Singh A."/>
            <person name="Wilkins M.J."/>
            <person name="Williams K.H."/>
            <person name="Banfield J.F."/>
        </authorList>
    </citation>
    <scope>NUCLEOTIDE SEQUENCE [LARGE SCALE GENOMIC DNA]</scope>
</reference>
<proteinExistence type="predicted"/>
<sequence length="1300" mass="141725">MSLFRRGTLVVSIALSLVLPEIALADAIGVPFKSQVPPGSWQEKSRNCGQTSYLMIDGFFNGTSPNIESIKKLDDWIEEIFGHSKRNYNGNYTSVDMLKRVALEYGNFSEEQVEIYRGGDIEILKSNLDIGNPSIIAVYTNMYSSDSDVMHFMVLTGIDDTHVYVNDPGKTLGKNNQYTIEQFKLAWSKNNYASIIFKKNGEAPEETATVETVPPQITESKPSIFQNISNFFKNLFQRDEDVQTQETETVEQENIEEQIEVPVQEEQPSIYDGVFALQSVAVQVSSEENEAAVKLTIKNTGNTTWKPHEISLNVVGGSEENTKWYVPSWKTKLRPAVIAEEVAAGASVSLTVPVSVPTDVSKPFRLQLVRQSGSQFLQVGSSFASISFQRVEKEQEIVVETTEEQSVVDENKTIIEKIKDVSNVLGDKIVDTTKKVIDTVAPFFSFGGGGGSSSSSSESNTNSGDEAVVLPEIIQDESIDDSFSVATSSVTLFGTKNDVATNIISSIASSTFSFTSTTWEAHVPLVEGRNDITLTPFADDAIQGTSITLFITRDTTAPVITSFIITEDETSTGIGISWVGTDETSSTIFYALQVNTDDAGWTDIVTSTTSTSSMFTGERPHEYAFRVQAFDELGNGSEWYESDTAISFDWPKSVIINEIAWGGTAGAPTQVRDCPKQEWMELKNTTDTTIDLSGWHIELISPDTATSSIKLAGTIEPSDYFLLARKDGIQDAVLKLPIDLVYQNKDLDDAGMTMRLLDSDGNIIDELLFLEGWPSGNPGASMQRIDSRNAWKTSEHISAQGVSNGCGVIYGSPLQPNDRLWMLEHPFEQYPQLIDDDGVLTLTADHSPYVLSGEVLIPEGKTLVVDAGVTLIGHSSKATVIIKGTLLVNGTAESPVRITSGRIASDDTWQNQFFGGGSPAPGDWSHIDVVSGGTLEMHYTEVSYGGDPFVTSNGFVYGQAQSQVIRNSGTTILDHVSLLDSYIHTNHNFVDDNAVLWMEGGHVEIANSIFDTGGIAIKNTSNASGSLSIVDTRFSHFTYPKGPIILYGIFPNLSGNNIFSENVNNSIVILSYEFTEDTTISSGAYVAFGSVTIPADVTLTVEEGGGIGIGNKGFFHIYGTLETNGTPASPVSISGWAEQWSRMIFYPGSQGNLIHTNISGGGATVSQQGRIMIDISSADVMFVHTDIAGSAWPGILLRIRNSNTTFTGDTIHFFDNWENYPSWNMTAIDVRGGTTLMDAVFIRDAKYGIRGDSGTTITTTNMNINNFEHIAYSNWFPGDLIQFAPEEDPIVPAPTPDTPE</sequence>
<evidence type="ECO:0000259" key="2">
    <source>
        <dbReference type="PROSITE" id="PS51841"/>
    </source>
</evidence>
<dbReference type="SUPFAM" id="SSF74853">
    <property type="entry name" value="Lamin A/C globular tail domain"/>
    <property type="match status" value="1"/>
</dbReference>
<dbReference type="Gene3D" id="2.60.40.10">
    <property type="entry name" value="Immunoglobulins"/>
    <property type="match status" value="2"/>
</dbReference>
<dbReference type="InterPro" id="IPR036116">
    <property type="entry name" value="FN3_sf"/>
</dbReference>
<dbReference type="Pfam" id="PF13529">
    <property type="entry name" value="Peptidase_C39_2"/>
    <property type="match status" value="1"/>
</dbReference>
<feature type="signal peptide" evidence="1">
    <location>
        <begin position="1"/>
        <end position="25"/>
    </location>
</feature>
<gene>
    <name evidence="3" type="ORF">UV42_C0027G0003</name>
</gene>
<dbReference type="PROSITE" id="PS51841">
    <property type="entry name" value="LTD"/>
    <property type="match status" value="1"/>
</dbReference>
<protein>
    <recommendedName>
        <fullName evidence="2">LTD domain-containing protein</fullName>
    </recommendedName>
</protein>
<organism evidence="3 4">
    <name type="scientific">Candidatus Magasanikbacteria bacterium GW2011_GWE2_42_7</name>
    <dbReference type="NCBI Taxonomy" id="1619052"/>
    <lineage>
        <taxon>Bacteria</taxon>
        <taxon>Candidatus Magasanikiibacteriota</taxon>
    </lineage>
</organism>
<dbReference type="SUPFAM" id="SSF49265">
    <property type="entry name" value="Fibronectin type III"/>
    <property type="match status" value="1"/>
</dbReference>
<dbReference type="Proteomes" id="UP000033867">
    <property type="component" value="Unassembled WGS sequence"/>
</dbReference>
<name>A0A0G1BDT5_9BACT</name>
<dbReference type="InterPro" id="IPR039564">
    <property type="entry name" value="Peptidase_C39-like"/>
</dbReference>
<dbReference type="Gene3D" id="3.90.70.10">
    <property type="entry name" value="Cysteine proteinases"/>
    <property type="match status" value="1"/>
</dbReference>
<evidence type="ECO:0000256" key="1">
    <source>
        <dbReference type="SAM" id="SignalP"/>
    </source>
</evidence>
<feature type="chain" id="PRO_5002536108" description="LTD domain-containing protein" evidence="1">
    <location>
        <begin position="26"/>
        <end position="1300"/>
    </location>
</feature>